<evidence type="ECO:0000259" key="1">
    <source>
        <dbReference type="Pfam" id="PF07858"/>
    </source>
</evidence>
<keyword evidence="3" id="KW-1185">Reference proteome</keyword>
<accession>A0ABW3C9D6</accession>
<dbReference type="RefSeq" id="WP_381494120.1">
    <property type="nucleotide sequence ID" value="NZ_JBHTIK010000015.1"/>
</dbReference>
<keyword evidence="2" id="KW-0378">Hydrolase</keyword>
<name>A0ABW3C9D6_SPHXN</name>
<proteinExistence type="predicted"/>
<dbReference type="GO" id="GO:0016787">
    <property type="term" value="F:hydrolase activity"/>
    <property type="evidence" value="ECO:0007669"/>
    <property type="project" value="UniProtKB-KW"/>
</dbReference>
<dbReference type="SUPFAM" id="SSF54427">
    <property type="entry name" value="NTF2-like"/>
    <property type="match status" value="1"/>
</dbReference>
<dbReference type="InterPro" id="IPR032710">
    <property type="entry name" value="NTF2-like_dom_sf"/>
</dbReference>
<sequence length="119" mass="13558">MTAEETVLTFVDAWNRLDEDAIYGLMADGIVYHNMPLKPVTGREAVRAYLASWPVDSAEWIVLNIVAKGNVVLTERIDRFVRGTDRITIPVMGTFEVENGLITHWRDYFDMGAMKPEPR</sequence>
<dbReference type="EMBL" id="JBHTIK010000015">
    <property type="protein sequence ID" value="MFD0850219.1"/>
    <property type="molecule type" value="Genomic_DNA"/>
</dbReference>
<dbReference type="Pfam" id="PF07858">
    <property type="entry name" value="LEH"/>
    <property type="match status" value="1"/>
</dbReference>
<dbReference type="InterPro" id="IPR013100">
    <property type="entry name" value="LEH"/>
</dbReference>
<dbReference type="Proteomes" id="UP001597124">
    <property type="component" value="Unassembled WGS sequence"/>
</dbReference>
<gene>
    <name evidence="2" type="ORF">ACFQ00_17930</name>
</gene>
<evidence type="ECO:0000313" key="2">
    <source>
        <dbReference type="EMBL" id="MFD0850219.1"/>
    </source>
</evidence>
<organism evidence="2 3">
    <name type="scientific">Sphingosinicella xenopeptidilytica</name>
    <dbReference type="NCBI Taxonomy" id="364098"/>
    <lineage>
        <taxon>Bacteria</taxon>
        <taxon>Pseudomonadati</taxon>
        <taxon>Pseudomonadota</taxon>
        <taxon>Alphaproteobacteria</taxon>
        <taxon>Sphingomonadales</taxon>
        <taxon>Sphingosinicellaceae</taxon>
        <taxon>Sphingosinicella</taxon>
    </lineage>
</organism>
<reference evidence="3" key="1">
    <citation type="journal article" date="2019" name="Int. J. Syst. Evol. Microbiol.">
        <title>The Global Catalogue of Microorganisms (GCM) 10K type strain sequencing project: providing services to taxonomists for standard genome sequencing and annotation.</title>
        <authorList>
            <consortium name="The Broad Institute Genomics Platform"/>
            <consortium name="The Broad Institute Genome Sequencing Center for Infectious Disease"/>
            <person name="Wu L."/>
            <person name="Ma J."/>
        </authorList>
    </citation>
    <scope>NUCLEOTIDE SEQUENCE [LARGE SCALE GENOMIC DNA]</scope>
    <source>
        <strain evidence="3">CCUG 52537</strain>
    </source>
</reference>
<feature type="domain" description="Limonene-1,2-epoxide hydrolase" evidence="1">
    <location>
        <begin position="5"/>
        <end position="114"/>
    </location>
</feature>
<comment type="caution">
    <text evidence="2">The sequence shown here is derived from an EMBL/GenBank/DDBJ whole genome shotgun (WGS) entry which is preliminary data.</text>
</comment>
<protein>
    <submittedName>
        <fullName evidence="2">Limonene-1,2-epoxide hydrolase family protein</fullName>
    </submittedName>
</protein>
<dbReference type="Gene3D" id="3.10.450.50">
    <property type="match status" value="1"/>
</dbReference>
<evidence type="ECO:0000313" key="3">
    <source>
        <dbReference type="Proteomes" id="UP001597124"/>
    </source>
</evidence>